<gene>
    <name evidence="1" type="ORF">KUTeg_005338</name>
</gene>
<sequence length="155" mass="17909">MESEEFSCIMFLDVSKPFDTGINNTTLFTKSNRPLNSNFWPCVLVIATSVYGYAIGHLQPRNTRLDALLEGESPAIRGQEQSNTFRRRSANIQKCILYFDKIPYNYWRLSGVLQLTLDSFYVLFNSLYAKSDLIKDMVITKAQVFVNRLLPEEYI</sequence>
<name>A0ABQ9FJI9_TEGGR</name>
<protein>
    <submittedName>
        <fullName evidence="1">Uncharacterized protein</fullName>
    </submittedName>
</protein>
<evidence type="ECO:0000313" key="1">
    <source>
        <dbReference type="EMBL" id="KAJ8317434.1"/>
    </source>
</evidence>
<organism evidence="1 2">
    <name type="scientific">Tegillarca granosa</name>
    <name type="common">Malaysian cockle</name>
    <name type="synonym">Anadara granosa</name>
    <dbReference type="NCBI Taxonomy" id="220873"/>
    <lineage>
        <taxon>Eukaryota</taxon>
        <taxon>Metazoa</taxon>
        <taxon>Spiralia</taxon>
        <taxon>Lophotrochozoa</taxon>
        <taxon>Mollusca</taxon>
        <taxon>Bivalvia</taxon>
        <taxon>Autobranchia</taxon>
        <taxon>Pteriomorphia</taxon>
        <taxon>Arcoida</taxon>
        <taxon>Arcoidea</taxon>
        <taxon>Arcidae</taxon>
        <taxon>Tegillarca</taxon>
    </lineage>
</organism>
<accession>A0ABQ9FJI9</accession>
<reference evidence="1 2" key="1">
    <citation type="submission" date="2022-12" db="EMBL/GenBank/DDBJ databases">
        <title>Chromosome-level genome of Tegillarca granosa.</title>
        <authorList>
            <person name="Kim J."/>
        </authorList>
    </citation>
    <scope>NUCLEOTIDE SEQUENCE [LARGE SCALE GENOMIC DNA]</scope>
    <source>
        <strain evidence="1">Teg-2019</strain>
        <tissue evidence="1">Adductor muscle</tissue>
    </source>
</reference>
<proteinExistence type="predicted"/>
<dbReference type="Proteomes" id="UP001217089">
    <property type="component" value="Unassembled WGS sequence"/>
</dbReference>
<keyword evidence="2" id="KW-1185">Reference proteome</keyword>
<dbReference type="EMBL" id="JARBDR010000246">
    <property type="protein sequence ID" value="KAJ8317434.1"/>
    <property type="molecule type" value="Genomic_DNA"/>
</dbReference>
<comment type="caution">
    <text evidence="1">The sequence shown here is derived from an EMBL/GenBank/DDBJ whole genome shotgun (WGS) entry which is preliminary data.</text>
</comment>
<evidence type="ECO:0000313" key="2">
    <source>
        <dbReference type="Proteomes" id="UP001217089"/>
    </source>
</evidence>